<dbReference type="Proteomes" id="UP001145114">
    <property type="component" value="Unassembled WGS sequence"/>
</dbReference>
<protein>
    <submittedName>
        <fullName evidence="1">Uncharacterized protein</fullName>
    </submittedName>
</protein>
<organism evidence="1 2">
    <name type="scientific">Spiromyces aspiralis</name>
    <dbReference type="NCBI Taxonomy" id="68401"/>
    <lineage>
        <taxon>Eukaryota</taxon>
        <taxon>Fungi</taxon>
        <taxon>Fungi incertae sedis</taxon>
        <taxon>Zoopagomycota</taxon>
        <taxon>Kickxellomycotina</taxon>
        <taxon>Kickxellomycetes</taxon>
        <taxon>Kickxellales</taxon>
        <taxon>Kickxellaceae</taxon>
        <taxon>Spiromyces</taxon>
    </lineage>
</organism>
<gene>
    <name evidence="1" type="ORF">EV182_000524</name>
</gene>
<comment type="caution">
    <text evidence="1">The sequence shown here is derived from an EMBL/GenBank/DDBJ whole genome shotgun (WGS) entry which is preliminary data.</text>
</comment>
<reference evidence="1" key="1">
    <citation type="submission" date="2022-06" db="EMBL/GenBank/DDBJ databases">
        <title>Phylogenomic reconstructions and comparative analyses of Kickxellomycotina fungi.</title>
        <authorList>
            <person name="Reynolds N.K."/>
            <person name="Stajich J.E."/>
            <person name="Barry K."/>
            <person name="Grigoriev I.V."/>
            <person name="Crous P."/>
            <person name="Smith M.E."/>
        </authorList>
    </citation>
    <scope>NUCLEOTIDE SEQUENCE</scope>
    <source>
        <strain evidence="1">RSA 2271</strain>
    </source>
</reference>
<sequence>MAHLPRCLPLIRCHTMCRYVLNARRSRTPIYPKDASTIFTLLDVLPGARLLEAGTGNAGLTMFLARAVGETGRVDTVERSESTHKHAKNIVRGFARGFFLPQIRFYVGSVGDVVPEIGRLPGESESGIYDGMVLDMPSPWSELPSLVPYLKTDRYCVCYLPNMSQVMDLVGACRPWPLLVERVLEVEWREWDVRTTLVRCGDASPPPEAAEDDAGDLQRQQQQPPVAWVCHPSHRPKGHTAFLVCLRRCRQQPQPDSLT</sequence>
<dbReference type="EMBL" id="JAMZIH010000026">
    <property type="protein sequence ID" value="KAJ1680182.1"/>
    <property type="molecule type" value="Genomic_DNA"/>
</dbReference>
<name>A0ACC1HUR8_9FUNG</name>
<proteinExistence type="predicted"/>
<evidence type="ECO:0000313" key="1">
    <source>
        <dbReference type="EMBL" id="KAJ1680182.1"/>
    </source>
</evidence>
<accession>A0ACC1HUR8</accession>
<keyword evidence="2" id="KW-1185">Reference proteome</keyword>
<evidence type="ECO:0000313" key="2">
    <source>
        <dbReference type="Proteomes" id="UP001145114"/>
    </source>
</evidence>